<dbReference type="SMART" id="SM00896">
    <property type="entry name" value="FDX-ACB"/>
    <property type="match status" value="1"/>
</dbReference>
<dbReference type="GO" id="GO:0070042">
    <property type="term" value="F:rRNA (uridine-N3-)-methyltransferase activity"/>
    <property type="evidence" value="ECO:0007669"/>
    <property type="project" value="InterPro"/>
</dbReference>
<evidence type="ECO:0000256" key="11">
    <source>
        <dbReference type="ARBA" id="ARBA00031194"/>
    </source>
</evidence>
<dbReference type="PANTHER" id="PTHR11538">
    <property type="entry name" value="PHENYLALANYL-TRNA SYNTHETASE"/>
    <property type="match status" value="1"/>
</dbReference>
<dbReference type="AlphaFoldDB" id="A0A8X8BXE6"/>
<evidence type="ECO:0000256" key="2">
    <source>
        <dbReference type="ARBA" id="ARBA00008226"/>
    </source>
</evidence>
<sequence>MISKSETKGYNNCYGLKEYFVIGGDSMKPTQHVLLVGEGNFSFSASLCKTAEADTKITATCYESEEEAKKQEEACKSIQCLEEKGAEVFFNVDSTKLAEFPCLADKKFNCIIFNFPHYGRKAGVKKNRMLLASFFLSCADVLTQDGEVHIALCNGQGGTPADQPMREWHNSWQVVAMAAEAGFILSKICQFDSSKCDGYRSTGYRSQDKSFHTEAALNHIFTRSLQFLPAKPVVIEERVGKELVSFQVPGDLCEYMNRNFLDKHSEHPVNILQQELLKEMGLTWPVHRIEKKYPLLFKSIPSAFSYCDFDILPSYIYWVRPIEIKKDNLLESMDSGDKTPAACAEYHTIYHTEEECEQAEGVRSDTSEPELKNGIGYALRPSLRVHIKEILQQHDLEIDTIYAHSGQIFKRCPVSPNSLPSSHEALLIQAFDPSKNSEAACKLQVSLESAISTVVSLMADSKILFPREGLLSFQKYSEDPRYHIYIGYKTKGSGEQQQLIGSLVVMPHNSTHTKFQICVVSLNLNLLSMLIFNVNDWRMLWTWDQRFFSSFGRNNMTLFKEFSLYPPSYSHDVSFWVETETFDELEFHALVRQVSCGTVREVTLVDSFQHPHMGHASQCYRLIYQCSDRALSYRKALELQLLLRRELQQRLLVTLR</sequence>
<evidence type="ECO:0000256" key="1">
    <source>
        <dbReference type="ARBA" id="ARBA00004305"/>
    </source>
</evidence>
<keyword evidence="10" id="KW-0030">Aminoacyl-tRNA synthetase</keyword>
<dbReference type="Pfam" id="PF10354">
    <property type="entry name" value="BMT5-like"/>
    <property type="match status" value="1"/>
</dbReference>
<comment type="caution">
    <text evidence="14">The sequence shown here is derived from an EMBL/GenBank/DDBJ whole genome shotgun (WGS) entry which is preliminary data.</text>
</comment>
<dbReference type="PANTHER" id="PTHR11538:SF26">
    <property type="entry name" value="FERREDOXIN-FOLD ANTICODON-BINDING DOMAIN-CONTAINING PROTEIN 1"/>
    <property type="match status" value="1"/>
</dbReference>
<dbReference type="Proteomes" id="UP000886611">
    <property type="component" value="Unassembled WGS sequence"/>
</dbReference>
<keyword evidence="9" id="KW-0496">Mitochondrion</keyword>
<evidence type="ECO:0000259" key="13">
    <source>
        <dbReference type="PROSITE" id="PS51447"/>
    </source>
</evidence>
<dbReference type="InterPro" id="IPR036690">
    <property type="entry name" value="Fdx_antiC-bd_sf"/>
</dbReference>
<dbReference type="GO" id="GO:0005524">
    <property type="term" value="F:ATP binding"/>
    <property type="evidence" value="ECO:0007669"/>
    <property type="project" value="UniProtKB-KW"/>
</dbReference>
<evidence type="ECO:0000256" key="10">
    <source>
        <dbReference type="ARBA" id="ARBA00023146"/>
    </source>
</evidence>
<dbReference type="FunFam" id="3.40.50.150:FF:000361">
    <property type="entry name" value="Ferredoxin-fold anticodon-binding domain-containing protein 1 homolog"/>
    <property type="match status" value="1"/>
</dbReference>
<comment type="subcellular location">
    <subcellularLocation>
        <location evidence="1">Mitochondrion matrix</location>
    </subcellularLocation>
</comment>
<evidence type="ECO:0000256" key="3">
    <source>
        <dbReference type="ARBA" id="ARBA00012814"/>
    </source>
</evidence>
<gene>
    <name evidence="14" type="primary">Fdxacb1</name>
    <name evidence="14" type="ORF">GTO96_0023048</name>
</gene>
<feature type="non-terminal residue" evidence="14">
    <location>
        <position position="1"/>
    </location>
</feature>
<dbReference type="GO" id="GO:0006412">
    <property type="term" value="P:translation"/>
    <property type="evidence" value="ECO:0007669"/>
    <property type="project" value="UniProtKB-KW"/>
</dbReference>
<keyword evidence="8" id="KW-0809">Transit peptide</keyword>
<evidence type="ECO:0000256" key="8">
    <source>
        <dbReference type="ARBA" id="ARBA00022946"/>
    </source>
</evidence>
<keyword evidence="4" id="KW-0436">Ligase</keyword>
<protein>
    <recommendedName>
        <fullName evidence="3">phenylalanine--tRNA ligase</fullName>
        <ecNumber evidence="3">6.1.1.20</ecNumber>
    </recommendedName>
    <alternativeName>
        <fullName evidence="11">Phenylalanyl-tRNA synthetase</fullName>
    </alternativeName>
</protein>
<evidence type="ECO:0000313" key="15">
    <source>
        <dbReference type="Proteomes" id="UP000886611"/>
    </source>
</evidence>
<dbReference type="FunFam" id="3.30.70.380:FF:000002">
    <property type="entry name" value="phenylalanine--tRNA ligase, mitochondrial"/>
    <property type="match status" value="1"/>
</dbReference>
<evidence type="ECO:0000256" key="5">
    <source>
        <dbReference type="ARBA" id="ARBA00022741"/>
    </source>
</evidence>
<evidence type="ECO:0000256" key="9">
    <source>
        <dbReference type="ARBA" id="ARBA00023128"/>
    </source>
</evidence>
<organism evidence="14 15">
    <name type="scientific">Polypterus senegalus</name>
    <name type="common">Senegal bichir</name>
    <dbReference type="NCBI Taxonomy" id="55291"/>
    <lineage>
        <taxon>Eukaryota</taxon>
        <taxon>Metazoa</taxon>
        <taxon>Chordata</taxon>
        <taxon>Craniata</taxon>
        <taxon>Vertebrata</taxon>
        <taxon>Euteleostomi</taxon>
        <taxon>Actinopterygii</taxon>
        <taxon>Polypteriformes</taxon>
        <taxon>Polypteridae</taxon>
        <taxon>Polypterus</taxon>
    </lineage>
</organism>
<dbReference type="EMBL" id="JAATIS010000147">
    <property type="protein sequence ID" value="KAG2470069.1"/>
    <property type="molecule type" value="Genomic_DNA"/>
</dbReference>
<reference evidence="14 15" key="1">
    <citation type="journal article" date="2021" name="Cell">
        <title>Tracing the genetic footprints of vertebrate landing in non-teleost ray-finned fishes.</title>
        <authorList>
            <person name="Bi X."/>
            <person name="Wang K."/>
            <person name="Yang L."/>
            <person name="Pan H."/>
            <person name="Jiang H."/>
            <person name="Wei Q."/>
            <person name="Fang M."/>
            <person name="Yu H."/>
            <person name="Zhu C."/>
            <person name="Cai Y."/>
            <person name="He Y."/>
            <person name="Gan X."/>
            <person name="Zeng H."/>
            <person name="Yu D."/>
            <person name="Zhu Y."/>
            <person name="Jiang H."/>
            <person name="Qiu Q."/>
            <person name="Yang H."/>
            <person name="Zhang Y.E."/>
            <person name="Wang W."/>
            <person name="Zhu M."/>
            <person name="He S."/>
            <person name="Zhang G."/>
        </authorList>
    </citation>
    <scope>NUCLEOTIDE SEQUENCE [LARGE SCALE GENOMIC DNA]</scope>
    <source>
        <strain evidence="14">Bchr_013</strain>
    </source>
</reference>
<evidence type="ECO:0000256" key="6">
    <source>
        <dbReference type="ARBA" id="ARBA00022840"/>
    </source>
</evidence>
<keyword evidence="15" id="KW-1185">Reference proteome</keyword>
<accession>A0A8X8BXE6</accession>
<dbReference type="GO" id="GO:0005759">
    <property type="term" value="C:mitochondrial matrix"/>
    <property type="evidence" value="ECO:0007669"/>
    <property type="project" value="UniProtKB-SubCell"/>
</dbReference>
<dbReference type="PROSITE" id="PS51447">
    <property type="entry name" value="FDX_ACB"/>
    <property type="match status" value="1"/>
</dbReference>
<evidence type="ECO:0000256" key="12">
    <source>
        <dbReference type="ARBA" id="ARBA00049255"/>
    </source>
</evidence>
<keyword evidence="7" id="KW-0648">Protein biosynthesis</keyword>
<dbReference type="GO" id="GO:0070475">
    <property type="term" value="P:rRNA base methylation"/>
    <property type="evidence" value="ECO:0007669"/>
    <property type="project" value="InterPro"/>
</dbReference>
<dbReference type="EC" id="6.1.1.20" evidence="3"/>
<comment type="similarity">
    <text evidence="2">Belongs to the class-II aminoacyl-tRNA synthetase family.</text>
</comment>
<dbReference type="InterPro" id="IPR005121">
    <property type="entry name" value="Fdx_antiC-bd"/>
</dbReference>
<evidence type="ECO:0000256" key="7">
    <source>
        <dbReference type="ARBA" id="ARBA00022917"/>
    </source>
</evidence>
<evidence type="ECO:0000313" key="14">
    <source>
        <dbReference type="EMBL" id="KAG2470069.1"/>
    </source>
</evidence>
<evidence type="ECO:0000256" key="4">
    <source>
        <dbReference type="ARBA" id="ARBA00022598"/>
    </source>
</evidence>
<dbReference type="SUPFAM" id="SSF54991">
    <property type="entry name" value="Anticodon-binding domain of PheRS"/>
    <property type="match status" value="1"/>
</dbReference>
<feature type="domain" description="FDX-ACB" evidence="13">
    <location>
        <begin position="564"/>
        <end position="656"/>
    </location>
</feature>
<dbReference type="InterPro" id="IPR019446">
    <property type="entry name" value="BMT5-like"/>
</dbReference>
<name>A0A8X8BXE6_POLSE</name>
<feature type="non-terminal residue" evidence="14">
    <location>
        <position position="656"/>
    </location>
</feature>
<dbReference type="GO" id="GO:0004826">
    <property type="term" value="F:phenylalanine-tRNA ligase activity"/>
    <property type="evidence" value="ECO:0007669"/>
    <property type="project" value="UniProtKB-EC"/>
</dbReference>
<keyword evidence="6" id="KW-0067">ATP-binding</keyword>
<dbReference type="Pfam" id="PF03147">
    <property type="entry name" value="FDX-ACB"/>
    <property type="match status" value="1"/>
</dbReference>
<dbReference type="Gene3D" id="3.30.70.380">
    <property type="entry name" value="Ferrodoxin-fold anticodon-binding domain"/>
    <property type="match status" value="1"/>
</dbReference>
<comment type="catalytic activity">
    <reaction evidence="12">
        <text>tRNA(Phe) + L-phenylalanine + ATP = L-phenylalanyl-tRNA(Phe) + AMP + diphosphate + H(+)</text>
        <dbReference type="Rhea" id="RHEA:19413"/>
        <dbReference type="Rhea" id="RHEA-COMP:9668"/>
        <dbReference type="Rhea" id="RHEA-COMP:9699"/>
        <dbReference type="ChEBI" id="CHEBI:15378"/>
        <dbReference type="ChEBI" id="CHEBI:30616"/>
        <dbReference type="ChEBI" id="CHEBI:33019"/>
        <dbReference type="ChEBI" id="CHEBI:58095"/>
        <dbReference type="ChEBI" id="CHEBI:78442"/>
        <dbReference type="ChEBI" id="CHEBI:78531"/>
        <dbReference type="ChEBI" id="CHEBI:456215"/>
        <dbReference type="EC" id="6.1.1.20"/>
    </reaction>
</comment>
<keyword evidence="5" id="KW-0547">Nucleotide-binding</keyword>
<proteinExistence type="inferred from homology"/>